<accession>A0A4R5EIF9</accession>
<comment type="caution">
    <text evidence="2">The sequence shown here is derived from an EMBL/GenBank/DDBJ whole genome shotgun (WGS) entry which is preliminary data.</text>
</comment>
<dbReference type="EMBL" id="SMLD01000151">
    <property type="protein sequence ID" value="TDE34112.1"/>
    <property type="molecule type" value="Genomic_DNA"/>
</dbReference>
<dbReference type="AlphaFoldDB" id="A0A4R5EIF9"/>
<feature type="domain" description="Peptidase S33 tripeptidyl aminopeptidase-like C-terminal" evidence="1">
    <location>
        <begin position="1"/>
        <end position="32"/>
    </location>
</feature>
<proteinExistence type="predicted"/>
<dbReference type="Proteomes" id="UP000295136">
    <property type="component" value="Unassembled WGS sequence"/>
</dbReference>
<protein>
    <recommendedName>
        <fullName evidence="1">Peptidase S33 tripeptidyl aminopeptidase-like C-terminal domain-containing protein</fullName>
    </recommendedName>
</protein>
<name>A0A4R5EIF9_9ACTN</name>
<sequence length="37" mass="3909">MLLLQNTRDPATPLSGAVALREALGKEARLVTGVSRC</sequence>
<evidence type="ECO:0000259" key="1">
    <source>
        <dbReference type="Pfam" id="PF08386"/>
    </source>
</evidence>
<dbReference type="InterPro" id="IPR013595">
    <property type="entry name" value="Pept_S33_TAP-like_C"/>
</dbReference>
<gene>
    <name evidence="2" type="ORF">E1295_37400</name>
</gene>
<reference evidence="2 3" key="1">
    <citation type="submission" date="2019-03" db="EMBL/GenBank/DDBJ databases">
        <title>Draft genome sequences of novel Actinobacteria.</title>
        <authorList>
            <person name="Sahin N."/>
            <person name="Ay H."/>
            <person name="Saygin H."/>
        </authorList>
    </citation>
    <scope>NUCLEOTIDE SEQUENCE [LARGE SCALE GENOMIC DNA]</scope>
    <source>
        <strain evidence="2 3">6K102</strain>
    </source>
</reference>
<evidence type="ECO:0000313" key="3">
    <source>
        <dbReference type="Proteomes" id="UP000295136"/>
    </source>
</evidence>
<dbReference type="Pfam" id="PF08386">
    <property type="entry name" value="Abhydrolase_4"/>
    <property type="match status" value="1"/>
</dbReference>
<evidence type="ECO:0000313" key="2">
    <source>
        <dbReference type="EMBL" id="TDE34112.1"/>
    </source>
</evidence>
<organism evidence="2 3">
    <name type="scientific">Nonomuraea mesophila</name>
    <dbReference type="NCBI Taxonomy" id="2530382"/>
    <lineage>
        <taxon>Bacteria</taxon>
        <taxon>Bacillati</taxon>
        <taxon>Actinomycetota</taxon>
        <taxon>Actinomycetes</taxon>
        <taxon>Streptosporangiales</taxon>
        <taxon>Streptosporangiaceae</taxon>
        <taxon>Nonomuraea</taxon>
    </lineage>
</organism>
<keyword evidence="3" id="KW-1185">Reference proteome</keyword>